<dbReference type="SMART" id="SM00530">
    <property type="entry name" value="HTH_XRE"/>
    <property type="match status" value="1"/>
</dbReference>
<evidence type="ECO:0000256" key="2">
    <source>
        <dbReference type="ARBA" id="ARBA00023125"/>
    </source>
</evidence>
<dbReference type="SUPFAM" id="SSF51306">
    <property type="entry name" value="LexA/Signal peptidase"/>
    <property type="match status" value="1"/>
</dbReference>
<dbReference type="Pfam" id="PF13443">
    <property type="entry name" value="HTH_26"/>
    <property type="match status" value="1"/>
</dbReference>
<dbReference type="RefSeq" id="WP_113736123.1">
    <property type="nucleotide sequence ID" value="NZ_CP038444.1"/>
</dbReference>
<keyword evidence="2" id="KW-0238">DNA-binding</keyword>
<gene>
    <name evidence="5" type="ORF">E4186_13520</name>
</gene>
<accession>A0AAE7AHL3</accession>
<dbReference type="AlphaFoldDB" id="A0AAE7AHL3"/>
<dbReference type="SUPFAM" id="SSF47413">
    <property type="entry name" value="lambda repressor-like DNA-binding domains"/>
    <property type="match status" value="1"/>
</dbReference>
<dbReference type="Gene3D" id="1.10.260.40">
    <property type="entry name" value="lambda repressor-like DNA-binding domains"/>
    <property type="match status" value="1"/>
</dbReference>
<keyword evidence="3" id="KW-0804">Transcription</keyword>
<evidence type="ECO:0000256" key="1">
    <source>
        <dbReference type="ARBA" id="ARBA00023015"/>
    </source>
</evidence>
<reference evidence="5 6" key="1">
    <citation type="submission" date="2019-03" db="EMBL/GenBank/DDBJ databases">
        <title>Novel transposon Tn6433 accelerates the dissemination of tet(E) in Aeromonas from aerobic biofilm under oxytetracycline stress.</title>
        <authorList>
            <person name="Shi Y."/>
            <person name="Tian Z."/>
            <person name="Zhang Y."/>
            <person name="Zhang H."/>
            <person name="Yang M."/>
        </authorList>
    </citation>
    <scope>NUCLEOTIDE SEQUENCE [LARGE SCALE GENOMIC DNA]</scope>
    <source>
        <strain evidence="5 6">T5-8</strain>
    </source>
</reference>
<proteinExistence type="predicted"/>
<protein>
    <submittedName>
        <fullName evidence="5">XRE family transcriptional regulator</fullName>
    </submittedName>
</protein>
<dbReference type="Proteomes" id="UP000502006">
    <property type="component" value="Chromosome"/>
</dbReference>
<organism evidence="5 6">
    <name type="scientific">Aeromonas media</name>
    <dbReference type="NCBI Taxonomy" id="651"/>
    <lineage>
        <taxon>Bacteria</taxon>
        <taxon>Pseudomonadati</taxon>
        <taxon>Pseudomonadota</taxon>
        <taxon>Gammaproteobacteria</taxon>
        <taxon>Aeromonadales</taxon>
        <taxon>Aeromonadaceae</taxon>
        <taxon>Aeromonas</taxon>
    </lineage>
</organism>
<sequence>MKNFAERLQARMKELHVSAAELSRKTGISPPVISRILSEPGREVRASSLMSIAKQLKVDPVWLYLGRSADSLIREIEAGPGMVPVFTMAGLLEDPTIDAWPHADTGRKLATEKDGHLIAVVADNDQLADAGITNGALCLVDLSDNKPEHNKIVLAKVDDKFMFLRAIQGLPDWRYGVDDPRAGSLTDKQLLPIGKVIEIRLPS</sequence>
<evidence type="ECO:0000313" key="6">
    <source>
        <dbReference type="Proteomes" id="UP000502006"/>
    </source>
</evidence>
<feature type="domain" description="HTH cro/C1-type" evidence="4">
    <location>
        <begin position="8"/>
        <end position="63"/>
    </location>
</feature>
<evidence type="ECO:0000313" key="5">
    <source>
        <dbReference type="EMBL" id="QJT31087.1"/>
    </source>
</evidence>
<dbReference type="CDD" id="cd00093">
    <property type="entry name" value="HTH_XRE"/>
    <property type="match status" value="1"/>
</dbReference>
<dbReference type="EMBL" id="CP038444">
    <property type="protein sequence ID" value="QJT31087.1"/>
    <property type="molecule type" value="Genomic_DNA"/>
</dbReference>
<dbReference type="PROSITE" id="PS50943">
    <property type="entry name" value="HTH_CROC1"/>
    <property type="match status" value="1"/>
</dbReference>
<dbReference type="InterPro" id="IPR036286">
    <property type="entry name" value="LexA/Signal_pep-like_sf"/>
</dbReference>
<evidence type="ECO:0000256" key="3">
    <source>
        <dbReference type="ARBA" id="ARBA00023163"/>
    </source>
</evidence>
<keyword evidence="1" id="KW-0805">Transcription regulation</keyword>
<dbReference type="PANTHER" id="PTHR40661">
    <property type="match status" value="1"/>
</dbReference>
<evidence type="ECO:0000259" key="4">
    <source>
        <dbReference type="PROSITE" id="PS50943"/>
    </source>
</evidence>
<dbReference type="Gene3D" id="2.10.109.10">
    <property type="entry name" value="Umud Fragment, subunit A"/>
    <property type="match status" value="1"/>
</dbReference>
<dbReference type="InterPro" id="IPR001387">
    <property type="entry name" value="Cro/C1-type_HTH"/>
</dbReference>
<dbReference type="PANTHER" id="PTHR40661:SF3">
    <property type="entry name" value="FELS-1 PROPHAGE TRANSCRIPTIONAL REGULATOR"/>
    <property type="match status" value="1"/>
</dbReference>
<name>A0AAE7AHL3_AERME</name>
<dbReference type="GO" id="GO:0003677">
    <property type="term" value="F:DNA binding"/>
    <property type="evidence" value="ECO:0007669"/>
    <property type="project" value="UniProtKB-KW"/>
</dbReference>
<dbReference type="InterPro" id="IPR010982">
    <property type="entry name" value="Lambda_DNA-bd_dom_sf"/>
</dbReference>